<keyword evidence="6" id="KW-0106">Calcium</keyword>
<keyword evidence="3" id="KW-0479">Metal-binding</keyword>
<dbReference type="Pfam" id="PF00884">
    <property type="entry name" value="Sulfatase"/>
    <property type="match status" value="1"/>
</dbReference>
<dbReference type="AlphaFoldDB" id="A0A9X2FHJ2"/>
<evidence type="ECO:0000256" key="7">
    <source>
        <dbReference type="SAM" id="MobiDB-lite"/>
    </source>
</evidence>
<feature type="chain" id="PRO_5040773873" evidence="8">
    <location>
        <begin position="20"/>
        <end position="485"/>
    </location>
</feature>
<evidence type="ECO:0000256" key="2">
    <source>
        <dbReference type="ARBA" id="ARBA00008779"/>
    </source>
</evidence>
<evidence type="ECO:0000256" key="3">
    <source>
        <dbReference type="ARBA" id="ARBA00022723"/>
    </source>
</evidence>
<feature type="domain" description="Sulfatase N-terminal" evidence="9">
    <location>
        <begin position="23"/>
        <end position="367"/>
    </location>
</feature>
<dbReference type="Gene3D" id="3.40.720.10">
    <property type="entry name" value="Alkaline Phosphatase, subunit A"/>
    <property type="match status" value="1"/>
</dbReference>
<dbReference type="PANTHER" id="PTHR42693">
    <property type="entry name" value="ARYLSULFATASE FAMILY MEMBER"/>
    <property type="match status" value="1"/>
</dbReference>
<comment type="caution">
    <text evidence="10">The sequence shown here is derived from an EMBL/GenBank/DDBJ whole genome shotgun (WGS) entry which is preliminary data.</text>
</comment>
<evidence type="ECO:0000256" key="4">
    <source>
        <dbReference type="ARBA" id="ARBA00022729"/>
    </source>
</evidence>
<dbReference type="SUPFAM" id="SSF53649">
    <property type="entry name" value="Alkaline phosphatase-like"/>
    <property type="match status" value="1"/>
</dbReference>
<dbReference type="PANTHER" id="PTHR42693:SF42">
    <property type="entry name" value="ARYLSULFATASE G"/>
    <property type="match status" value="1"/>
</dbReference>
<evidence type="ECO:0000256" key="5">
    <source>
        <dbReference type="ARBA" id="ARBA00022801"/>
    </source>
</evidence>
<comment type="similarity">
    <text evidence="2">Belongs to the sulfatase family.</text>
</comment>
<accession>A0A9X2FHJ2</accession>
<name>A0A9X2FHJ2_9BACT</name>
<protein>
    <submittedName>
        <fullName evidence="10">Sulfatase-like hydrolase/transferase</fullName>
    </submittedName>
</protein>
<keyword evidence="11" id="KW-1185">Reference proteome</keyword>
<keyword evidence="5 10" id="KW-0378">Hydrolase</keyword>
<dbReference type="InterPro" id="IPR000917">
    <property type="entry name" value="Sulfatase_N"/>
</dbReference>
<organism evidence="10 11">
    <name type="scientific">Aeoliella straminimaris</name>
    <dbReference type="NCBI Taxonomy" id="2954799"/>
    <lineage>
        <taxon>Bacteria</taxon>
        <taxon>Pseudomonadati</taxon>
        <taxon>Planctomycetota</taxon>
        <taxon>Planctomycetia</taxon>
        <taxon>Pirellulales</taxon>
        <taxon>Lacipirellulaceae</taxon>
        <taxon>Aeoliella</taxon>
    </lineage>
</organism>
<dbReference type="GO" id="GO:0004065">
    <property type="term" value="F:arylsulfatase activity"/>
    <property type="evidence" value="ECO:0007669"/>
    <property type="project" value="TreeGrafter"/>
</dbReference>
<dbReference type="RefSeq" id="WP_252853099.1">
    <property type="nucleotide sequence ID" value="NZ_JAMXLR010000051.1"/>
</dbReference>
<feature type="signal peptide" evidence="8">
    <location>
        <begin position="1"/>
        <end position="19"/>
    </location>
</feature>
<dbReference type="CDD" id="cd16155">
    <property type="entry name" value="sulfatase_like"/>
    <property type="match status" value="1"/>
</dbReference>
<evidence type="ECO:0000313" key="10">
    <source>
        <dbReference type="EMBL" id="MCO6044986.1"/>
    </source>
</evidence>
<evidence type="ECO:0000256" key="1">
    <source>
        <dbReference type="ARBA" id="ARBA00001913"/>
    </source>
</evidence>
<evidence type="ECO:0000256" key="6">
    <source>
        <dbReference type="ARBA" id="ARBA00022837"/>
    </source>
</evidence>
<dbReference type="InterPro" id="IPR050738">
    <property type="entry name" value="Sulfatase"/>
</dbReference>
<dbReference type="EMBL" id="JAMXLR010000051">
    <property type="protein sequence ID" value="MCO6044986.1"/>
    <property type="molecule type" value="Genomic_DNA"/>
</dbReference>
<comment type="cofactor">
    <cofactor evidence="1">
        <name>Ca(2+)</name>
        <dbReference type="ChEBI" id="CHEBI:29108"/>
    </cofactor>
</comment>
<feature type="region of interest" description="Disordered" evidence="7">
    <location>
        <begin position="157"/>
        <end position="178"/>
    </location>
</feature>
<dbReference type="Proteomes" id="UP001155241">
    <property type="component" value="Unassembled WGS sequence"/>
</dbReference>
<evidence type="ECO:0000313" key="11">
    <source>
        <dbReference type="Proteomes" id="UP001155241"/>
    </source>
</evidence>
<dbReference type="GO" id="GO:0046872">
    <property type="term" value="F:metal ion binding"/>
    <property type="evidence" value="ECO:0007669"/>
    <property type="project" value="UniProtKB-KW"/>
</dbReference>
<keyword evidence="4 8" id="KW-0732">Signal</keyword>
<evidence type="ECO:0000259" key="9">
    <source>
        <dbReference type="Pfam" id="PF00884"/>
    </source>
</evidence>
<gene>
    <name evidence="10" type="ORF">NG895_13835</name>
</gene>
<sequence length="485" mass="54376">MRRIMLLLALALCSSAATSAEQPNILLILTDDQAYDAARCLGWDEVDTPNIDRLAERGTTFTHAYNPGSWSGAVCVASRTMLFTGQQLWHAQRDASKLEQRYVETEQSWPQRLRAAGYRTAMTGKWHVQADPQKVFDQVRHVRPGMPNDHKWMYNRPHQDQPDPFDPSDQSAGGHWKGGRHWSEVVADDAIELMQPVAGDERPFFLYAAFNAPHDPRQAPAEYVARYPREKMSVPESFQPEYPYAEAMGAGRGLRDERLAPFPRTEYAVRAHRAEYAAIVSHLDAQIGRILDAVDQLGLTASTRIIFTSDHGLAIGRHGLLGKQNMYDHSVRVPFILSGPGLPTGQQITTPIYLQDVVPTTLTWAGASTDGIEFQDLNPLLDPDVTATPRQAIYGAYLDRQRMVTQDGWKLIVYPKVPCVRLYNLEKDPHEVVDLSENGEYKVVAAQLLDQLRLQQTETGDDLYLPAIEALQPYASPTSPLPPVR</sequence>
<proteinExistence type="inferred from homology"/>
<dbReference type="InterPro" id="IPR017850">
    <property type="entry name" value="Alkaline_phosphatase_core_sf"/>
</dbReference>
<reference evidence="10" key="1">
    <citation type="submission" date="2022-06" db="EMBL/GenBank/DDBJ databases">
        <title>Aeoliella straminimaris, a novel planctomycete from sediments.</title>
        <authorList>
            <person name="Vitorino I.R."/>
            <person name="Lage O.M."/>
        </authorList>
    </citation>
    <scope>NUCLEOTIDE SEQUENCE</scope>
    <source>
        <strain evidence="10">ICT_H6.2</strain>
    </source>
</reference>
<evidence type="ECO:0000256" key="8">
    <source>
        <dbReference type="SAM" id="SignalP"/>
    </source>
</evidence>